<dbReference type="Pfam" id="PF00270">
    <property type="entry name" value="DEAD"/>
    <property type="match status" value="1"/>
</dbReference>
<dbReference type="SUPFAM" id="SSF52540">
    <property type="entry name" value="P-loop containing nucleoside triphosphate hydrolases"/>
    <property type="match status" value="4"/>
</dbReference>
<dbReference type="Proteomes" id="UP000223527">
    <property type="component" value="Unassembled WGS sequence"/>
</dbReference>
<dbReference type="CDD" id="cd17991">
    <property type="entry name" value="DEXHc_TRCF"/>
    <property type="match status" value="1"/>
</dbReference>
<dbReference type="HAMAP" id="MF_00969">
    <property type="entry name" value="TRCF"/>
    <property type="match status" value="1"/>
</dbReference>
<dbReference type="GO" id="GO:0005737">
    <property type="term" value="C:cytoplasm"/>
    <property type="evidence" value="ECO:0007669"/>
    <property type="project" value="UniProtKB-SubCell"/>
</dbReference>
<comment type="caution">
    <text evidence="12">The sequence shown here is derived from an EMBL/GenBank/DDBJ whole genome shotgun (WGS) entry which is preliminary data.</text>
</comment>
<sequence length="1169" mass="127619">MLYAGRRRAGGRAPGMSALTIHGAPEGFDALLLTRRRAEAEGFVLHVCRDDARMARMQDGLAFFAPEMEVLRFPAWDCLPYDRVSPHAELVAERVATLTRLLEKADRPRIVLTTVNALVQRVPPRTAFEGATLHLRRGGRITPEKLSGFLEANGYGRVATVMEPGEYAVRGGIVDLYPAGEPEPVRLDLFGDEIESLRRFSTETQRSGKAMDGLWLRPVGEVFLDEASVSRFRAGYRDLFGNAAAEDPLYVSISAGRRHPGMEHYAALFHESMATLLDYMPGASVSLDHQAEEALEVRLEMVEDHYEARRMPARDGEVPYRPVPPRRLYLDRKGWDAMLSGGPLLRFSPFPKAEGAEGIDAGGRPGGLYAEARTAGENVFALYRQHAEAQAKGGMRPVVAAWTRGSRERLGNLLRENRVPAQAVEDWAAARALPAGVVALVVFGVERGFTGPASGGKTSAAIALTGEQDLLGERIARPPRRRKRADQFIADATEIAEGDLVVHQDHGIGRYDGLETIGVSGAPHDCLRLIYDGGDKLFLPVENIELLSRFGSDSAGVALDKLGGTSWQNRKAKAKQRIADMAGQLIRVAAERRVREGHLAIPPEGAWDEFCARFPFAETEDQQRAIADVLEDLAAGRPMDRLICGDVGFGKTEIALRAAFVVAMTGAQVAVVVPTTLLSRQHFRTFTARFEGLPVRIAQLSRMVTAKEAAQVKAGLADGSVNIVIGTHALLAKGIEFADLGMVIVDEEQHFGVAHKERLKSLKADVHVLTLTATPIPRTLQLALTGVREMSVIATPPVDRLAVRTFIMPFDAVVAREAIQRERLRGGQVFCVVPRLEDLPKMAARLADIVPEARTVQAHGRLTSTELERVMTEFGDGKYDILLATNIVESGLDMPAVNTLIIYRADMFGLAQLYQLRGRVGRGKQRGYAYLTWPATQRLSVAAEKRLAVMQTLDNLGAGFTLASHDLDIRGAGNLLGDEQSGHIREVGIELYQQMLEEAVADIKAGQGRRDGAGDRDWTPQINLGLPVLIPEAYVADLPVRLGLYRRIGALAGDAEVEAMAAELADRFGPLPAEVENLLQVVSIKHLCRQAGVEKLDAGPKGIVAAFRRNNFANPGGLVNWVAAQKGLVKLRPDHKLAMVREMDLPTRLRAAKDVLKSLVKVSRQAKAA</sequence>
<keyword evidence="8 9" id="KW-0234">DNA repair</keyword>
<dbReference type="SMART" id="SM00487">
    <property type="entry name" value="DEXDc"/>
    <property type="match status" value="1"/>
</dbReference>
<dbReference type="GO" id="GO:0006355">
    <property type="term" value="P:regulation of DNA-templated transcription"/>
    <property type="evidence" value="ECO:0007669"/>
    <property type="project" value="UniProtKB-UniRule"/>
</dbReference>
<dbReference type="SUPFAM" id="SSF141259">
    <property type="entry name" value="CarD-like"/>
    <property type="match status" value="1"/>
</dbReference>
<dbReference type="Pfam" id="PF02559">
    <property type="entry name" value="CarD_TRCF_RID"/>
    <property type="match status" value="1"/>
</dbReference>
<comment type="similarity">
    <text evidence="9">In the N-terminal section; belongs to the UvrB family.</text>
</comment>
<dbReference type="PANTHER" id="PTHR47964:SF1">
    <property type="entry name" value="ATP-DEPENDENT DNA HELICASE HOMOLOG RECG, CHLOROPLASTIC"/>
    <property type="match status" value="1"/>
</dbReference>
<dbReference type="SMART" id="SM00982">
    <property type="entry name" value="TRCF"/>
    <property type="match status" value="1"/>
</dbReference>
<dbReference type="Gene3D" id="2.40.10.170">
    <property type="match status" value="1"/>
</dbReference>
<evidence type="ECO:0000313" key="13">
    <source>
        <dbReference type="Proteomes" id="UP000223527"/>
    </source>
</evidence>
<keyword evidence="13" id="KW-1185">Reference proteome</keyword>
<evidence type="ECO:0000256" key="6">
    <source>
        <dbReference type="ARBA" id="ARBA00022840"/>
    </source>
</evidence>
<dbReference type="Gene3D" id="3.30.2060.10">
    <property type="entry name" value="Penicillin-binding protein 1b domain"/>
    <property type="match status" value="1"/>
</dbReference>
<evidence type="ECO:0000256" key="8">
    <source>
        <dbReference type="ARBA" id="ARBA00023204"/>
    </source>
</evidence>
<evidence type="ECO:0000256" key="3">
    <source>
        <dbReference type="ARBA" id="ARBA00022763"/>
    </source>
</evidence>
<dbReference type="InterPro" id="IPR014001">
    <property type="entry name" value="Helicase_ATP-bd"/>
</dbReference>
<dbReference type="OrthoDB" id="9804325at2"/>
<dbReference type="EMBL" id="PDNU01000002">
    <property type="protein sequence ID" value="PHK96625.1"/>
    <property type="molecule type" value="Genomic_DNA"/>
</dbReference>
<evidence type="ECO:0000313" key="12">
    <source>
        <dbReference type="EMBL" id="PHK96625.1"/>
    </source>
</evidence>
<dbReference type="NCBIfam" id="TIGR00580">
    <property type="entry name" value="mfd"/>
    <property type="match status" value="1"/>
</dbReference>
<keyword evidence="1 9" id="KW-0963">Cytoplasm</keyword>
<dbReference type="GO" id="GO:0003678">
    <property type="term" value="F:DNA helicase activity"/>
    <property type="evidence" value="ECO:0007669"/>
    <property type="project" value="TreeGrafter"/>
</dbReference>
<feature type="domain" description="Helicase ATP-binding" evidence="10">
    <location>
        <begin position="632"/>
        <end position="793"/>
    </location>
</feature>
<dbReference type="Pfam" id="PF17757">
    <property type="entry name" value="UvrB_inter"/>
    <property type="match status" value="1"/>
</dbReference>
<evidence type="ECO:0000256" key="7">
    <source>
        <dbReference type="ARBA" id="ARBA00023125"/>
    </source>
</evidence>
<keyword evidence="5" id="KW-0347">Helicase</keyword>
<evidence type="ECO:0000256" key="5">
    <source>
        <dbReference type="ARBA" id="ARBA00022806"/>
    </source>
</evidence>
<keyword evidence="6 9" id="KW-0067">ATP-binding</keyword>
<keyword evidence="4 9" id="KW-0378">Hydrolase</keyword>
<dbReference type="SMART" id="SM01058">
    <property type="entry name" value="CarD_TRCF"/>
    <property type="match status" value="1"/>
</dbReference>
<name>A0A2C7AGK6_9PROT</name>
<dbReference type="GO" id="GO:0005524">
    <property type="term" value="F:ATP binding"/>
    <property type="evidence" value="ECO:0007669"/>
    <property type="project" value="UniProtKB-UniRule"/>
</dbReference>
<dbReference type="PROSITE" id="PS51192">
    <property type="entry name" value="HELICASE_ATP_BIND_1"/>
    <property type="match status" value="1"/>
</dbReference>
<evidence type="ECO:0000256" key="9">
    <source>
        <dbReference type="HAMAP-Rule" id="MF_00969"/>
    </source>
</evidence>
<gene>
    <name evidence="9 12" type="primary">mfd</name>
    <name evidence="12" type="ORF">CR162_01510</name>
</gene>
<keyword evidence="7 9" id="KW-0238">DNA-binding</keyword>
<dbReference type="Pfam" id="PF03461">
    <property type="entry name" value="TRCF"/>
    <property type="match status" value="1"/>
</dbReference>
<proteinExistence type="inferred from homology"/>
<dbReference type="Gene3D" id="3.40.50.11180">
    <property type="match status" value="1"/>
</dbReference>
<dbReference type="InterPro" id="IPR001650">
    <property type="entry name" value="Helicase_C-like"/>
</dbReference>
<evidence type="ECO:0000259" key="10">
    <source>
        <dbReference type="PROSITE" id="PS51192"/>
    </source>
</evidence>
<dbReference type="InterPro" id="IPR036101">
    <property type="entry name" value="CarD-like/TRCF_RID_sf"/>
</dbReference>
<dbReference type="PANTHER" id="PTHR47964">
    <property type="entry name" value="ATP-DEPENDENT DNA HELICASE HOMOLOG RECG, CHLOROPLASTIC"/>
    <property type="match status" value="1"/>
</dbReference>
<keyword evidence="3 9" id="KW-0227">DNA damage</keyword>
<dbReference type="InterPro" id="IPR037235">
    <property type="entry name" value="TRCF-like_C_D7"/>
</dbReference>
<dbReference type="InterPro" id="IPR047112">
    <property type="entry name" value="RecG/Mfd"/>
</dbReference>
<dbReference type="InterPro" id="IPR011545">
    <property type="entry name" value="DEAD/DEAH_box_helicase_dom"/>
</dbReference>
<dbReference type="EC" id="3.6.4.-" evidence="9"/>
<evidence type="ECO:0000256" key="2">
    <source>
        <dbReference type="ARBA" id="ARBA00022741"/>
    </source>
</evidence>
<dbReference type="SMART" id="SM00490">
    <property type="entry name" value="HELICc"/>
    <property type="match status" value="1"/>
</dbReference>
<protein>
    <recommendedName>
        <fullName evidence="9">Transcription-repair-coupling factor</fullName>
        <shortName evidence="9">TRCF</shortName>
        <ecNumber evidence="9">3.6.4.-</ecNumber>
    </recommendedName>
</protein>
<dbReference type="InterPro" id="IPR005118">
    <property type="entry name" value="TRCF_C"/>
</dbReference>
<keyword evidence="2 9" id="KW-0547">Nucleotide-binding</keyword>
<dbReference type="SUPFAM" id="SSF143517">
    <property type="entry name" value="TRCF domain-like"/>
    <property type="match status" value="1"/>
</dbReference>
<organism evidence="12 13">
    <name type="scientific">Teichococcus rhizosphaerae</name>
    <dbReference type="NCBI Taxonomy" id="1335062"/>
    <lineage>
        <taxon>Bacteria</taxon>
        <taxon>Pseudomonadati</taxon>
        <taxon>Pseudomonadota</taxon>
        <taxon>Alphaproteobacteria</taxon>
        <taxon>Acetobacterales</taxon>
        <taxon>Roseomonadaceae</taxon>
        <taxon>Roseomonas</taxon>
    </lineage>
</organism>
<dbReference type="PROSITE" id="PS51194">
    <property type="entry name" value="HELICASE_CTER"/>
    <property type="match status" value="1"/>
</dbReference>
<dbReference type="GO" id="GO:0000716">
    <property type="term" value="P:transcription-coupled nucleotide-excision repair, DNA damage recognition"/>
    <property type="evidence" value="ECO:0007669"/>
    <property type="project" value="UniProtKB-UniRule"/>
</dbReference>
<dbReference type="InterPro" id="IPR041471">
    <property type="entry name" value="UvrB_inter"/>
</dbReference>
<feature type="domain" description="Helicase C-terminal" evidence="11">
    <location>
        <begin position="809"/>
        <end position="968"/>
    </location>
</feature>
<dbReference type="Gene3D" id="3.90.1150.50">
    <property type="entry name" value="Transcription-repair-coupling factor, D7 domain"/>
    <property type="match status" value="1"/>
</dbReference>
<dbReference type="GO" id="GO:0003684">
    <property type="term" value="F:damaged DNA binding"/>
    <property type="evidence" value="ECO:0007669"/>
    <property type="project" value="InterPro"/>
</dbReference>
<evidence type="ECO:0000259" key="11">
    <source>
        <dbReference type="PROSITE" id="PS51194"/>
    </source>
</evidence>
<comment type="function">
    <text evidence="9">Couples transcription and DNA repair by recognizing RNA polymerase (RNAP) stalled at DNA lesions. Mediates ATP-dependent release of RNAP and its truncated transcript from the DNA, and recruitment of nucleotide excision repair machinery to the damaged site.</text>
</comment>
<comment type="similarity">
    <text evidence="9">In the C-terminal section; belongs to the helicase family. RecG subfamily.</text>
</comment>
<dbReference type="Gene3D" id="3.40.50.300">
    <property type="entry name" value="P-loop containing nucleotide triphosphate hydrolases"/>
    <property type="match status" value="2"/>
</dbReference>
<dbReference type="Pfam" id="PF00271">
    <property type="entry name" value="Helicase_C"/>
    <property type="match status" value="1"/>
</dbReference>
<dbReference type="GO" id="GO:0016787">
    <property type="term" value="F:hydrolase activity"/>
    <property type="evidence" value="ECO:0007669"/>
    <property type="project" value="UniProtKB-KW"/>
</dbReference>
<evidence type="ECO:0000256" key="4">
    <source>
        <dbReference type="ARBA" id="ARBA00022801"/>
    </source>
</evidence>
<dbReference type="InterPro" id="IPR004576">
    <property type="entry name" value="Mfd"/>
</dbReference>
<reference evidence="12 13" key="1">
    <citation type="submission" date="2017-10" db="EMBL/GenBank/DDBJ databases">
        <authorList>
            <person name="Banno H."/>
            <person name="Chua N.-H."/>
        </authorList>
    </citation>
    <scope>NUCLEOTIDE SEQUENCE [LARGE SCALE GENOMIC DNA]</scope>
    <source>
        <strain evidence="12 13">YW11</strain>
    </source>
</reference>
<dbReference type="InterPro" id="IPR027417">
    <property type="entry name" value="P-loop_NTPase"/>
</dbReference>
<evidence type="ECO:0000256" key="1">
    <source>
        <dbReference type="ARBA" id="ARBA00022490"/>
    </source>
</evidence>
<accession>A0A2C7AGK6</accession>
<dbReference type="AlphaFoldDB" id="A0A2C7AGK6"/>
<comment type="subcellular location">
    <subcellularLocation>
        <location evidence="9">Cytoplasm</location>
    </subcellularLocation>
</comment>
<dbReference type="InterPro" id="IPR003711">
    <property type="entry name" value="CarD-like/TRCF_RID"/>
</dbReference>